<protein>
    <recommendedName>
        <fullName evidence="1">DUF7688 domain-containing protein</fullName>
    </recommendedName>
</protein>
<feature type="domain" description="DUF7688" evidence="1">
    <location>
        <begin position="5"/>
        <end position="74"/>
    </location>
</feature>
<evidence type="ECO:0000313" key="2">
    <source>
        <dbReference type="EMBL" id="EDS15066.1"/>
    </source>
</evidence>
<dbReference type="HOGENOM" id="CLU_184249_0_0_10"/>
<proteinExistence type="predicted"/>
<dbReference type="eggNOG" id="ENOG5033MD8">
    <property type="taxonomic scope" value="Bacteria"/>
</dbReference>
<dbReference type="Pfam" id="PF24737">
    <property type="entry name" value="DUF7688"/>
    <property type="match status" value="1"/>
</dbReference>
<comment type="caution">
    <text evidence="2">The sequence shown here is derived from an EMBL/GenBank/DDBJ whole genome shotgun (WGS) entry which is preliminary data.</text>
</comment>
<name>B0NQB7_BACSE</name>
<dbReference type="EMBL" id="ABFZ02000019">
    <property type="protein sequence ID" value="EDS15066.1"/>
    <property type="molecule type" value="Genomic_DNA"/>
</dbReference>
<dbReference type="Proteomes" id="UP000004713">
    <property type="component" value="Unassembled WGS sequence"/>
</dbReference>
<evidence type="ECO:0000313" key="3">
    <source>
        <dbReference type="Proteomes" id="UP000004713"/>
    </source>
</evidence>
<gene>
    <name evidence="2" type="ORF">BACSTE_01563</name>
</gene>
<dbReference type="AlphaFoldDB" id="B0NQB7"/>
<accession>B0NQB7</accession>
<sequence length="76" mass="8735">MGMTDEIRQDGKVVLSSEDGFSIPMFFNNLCGKNFSGEKYRDYIKYIALGEMGFKPGRIEFYRDGVLQRTGEIPNR</sequence>
<dbReference type="InterPro" id="IPR056105">
    <property type="entry name" value="DUF7688"/>
</dbReference>
<reference evidence="2 3" key="2">
    <citation type="submission" date="2007-11" db="EMBL/GenBank/DDBJ databases">
        <authorList>
            <person name="Fulton L."/>
            <person name="Clifton S."/>
            <person name="Fulton B."/>
            <person name="Xu J."/>
            <person name="Minx P."/>
            <person name="Pepin K.H."/>
            <person name="Johnson M."/>
            <person name="Thiruvilangam P."/>
            <person name="Bhonagiri V."/>
            <person name="Nash W.E."/>
            <person name="Mardis E.R."/>
            <person name="Wilson R.K."/>
        </authorList>
    </citation>
    <scope>NUCLEOTIDE SEQUENCE [LARGE SCALE GENOMIC DNA]</scope>
    <source>
        <strain evidence="2 3">ATCC 43183</strain>
    </source>
</reference>
<organism evidence="2 3">
    <name type="scientific">Bacteroides stercoris ATCC 43183</name>
    <dbReference type="NCBI Taxonomy" id="449673"/>
    <lineage>
        <taxon>Bacteria</taxon>
        <taxon>Pseudomonadati</taxon>
        <taxon>Bacteroidota</taxon>
        <taxon>Bacteroidia</taxon>
        <taxon>Bacteroidales</taxon>
        <taxon>Bacteroidaceae</taxon>
        <taxon>Bacteroides</taxon>
    </lineage>
</organism>
<evidence type="ECO:0000259" key="1">
    <source>
        <dbReference type="Pfam" id="PF24737"/>
    </source>
</evidence>
<reference evidence="2 3" key="1">
    <citation type="submission" date="2007-11" db="EMBL/GenBank/DDBJ databases">
        <title>Draft genome sequence of Bacteroides stercoris(ATCC 43183).</title>
        <authorList>
            <person name="Sudarsanam P."/>
            <person name="Ley R."/>
            <person name="Guruge J."/>
            <person name="Turnbaugh P.J."/>
            <person name="Mahowald M."/>
            <person name="Liep D."/>
            <person name="Gordon J."/>
        </authorList>
    </citation>
    <scope>NUCLEOTIDE SEQUENCE [LARGE SCALE GENOMIC DNA]</scope>
    <source>
        <strain evidence="2 3">ATCC 43183</strain>
    </source>
</reference>